<dbReference type="Proteomes" id="UP000807342">
    <property type="component" value="Unassembled WGS sequence"/>
</dbReference>
<evidence type="ECO:0000313" key="3">
    <source>
        <dbReference type="Proteomes" id="UP000807342"/>
    </source>
</evidence>
<keyword evidence="1" id="KW-1133">Transmembrane helix</keyword>
<evidence type="ECO:0000256" key="1">
    <source>
        <dbReference type="SAM" id="Phobius"/>
    </source>
</evidence>
<organism evidence="2 3">
    <name type="scientific">Macrolepiota fuliginosa MF-IS2</name>
    <dbReference type="NCBI Taxonomy" id="1400762"/>
    <lineage>
        <taxon>Eukaryota</taxon>
        <taxon>Fungi</taxon>
        <taxon>Dikarya</taxon>
        <taxon>Basidiomycota</taxon>
        <taxon>Agaricomycotina</taxon>
        <taxon>Agaricomycetes</taxon>
        <taxon>Agaricomycetidae</taxon>
        <taxon>Agaricales</taxon>
        <taxon>Agaricineae</taxon>
        <taxon>Agaricaceae</taxon>
        <taxon>Macrolepiota</taxon>
    </lineage>
</organism>
<comment type="caution">
    <text evidence="2">The sequence shown here is derived from an EMBL/GenBank/DDBJ whole genome shotgun (WGS) entry which is preliminary data.</text>
</comment>
<feature type="transmembrane region" description="Helical" evidence="1">
    <location>
        <begin position="20"/>
        <end position="37"/>
    </location>
</feature>
<protein>
    <submittedName>
        <fullName evidence="2">Uncharacterized protein</fullName>
    </submittedName>
</protein>
<sequence length="52" mass="6068">MQHRLYSAPSPRPSPVGNKLFLQLPYLILPLMGIGAYRHDWGLDQLSTYLWR</sequence>
<keyword evidence="1" id="KW-0812">Transmembrane</keyword>
<keyword evidence="1" id="KW-0472">Membrane</keyword>
<name>A0A9P5X4S9_9AGAR</name>
<accession>A0A9P5X4S9</accession>
<dbReference type="AlphaFoldDB" id="A0A9P5X4S9"/>
<evidence type="ECO:0000313" key="2">
    <source>
        <dbReference type="EMBL" id="KAF9444493.1"/>
    </source>
</evidence>
<gene>
    <name evidence="2" type="ORF">P691DRAFT_807310</name>
</gene>
<reference evidence="2" key="1">
    <citation type="submission" date="2020-11" db="EMBL/GenBank/DDBJ databases">
        <authorList>
            <consortium name="DOE Joint Genome Institute"/>
            <person name="Ahrendt S."/>
            <person name="Riley R."/>
            <person name="Andreopoulos W."/>
            <person name="Labutti K."/>
            <person name="Pangilinan J."/>
            <person name="Ruiz-Duenas F.J."/>
            <person name="Barrasa J.M."/>
            <person name="Sanchez-Garcia M."/>
            <person name="Camarero S."/>
            <person name="Miyauchi S."/>
            <person name="Serrano A."/>
            <person name="Linde D."/>
            <person name="Babiker R."/>
            <person name="Drula E."/>
            <person name="Ayuso-Fernandez I."/>
            <person name="Pacheco R."/>
            <person name="Padilla G."/>
            <person name="Ferreira P."/>
            <person name="Barriuso J."/>
            <person name="Kellner H."/>
            <person name="Castanera R."/>
            <person name="Alfaro M."/>
            <person name="Ramirez L."/>
            <person name="Pisabarro A.G."/>
            <person name="Kuo A."/>
            <person name="Tritt A."/>
            <person name="Lipzen A."/>
            <person name="He G."/>
            <person name="Yan M."/>
            <person name="Ng V."/>
            <person name="Cullen D."/>
            <person name="Martin F."/>
            <person name="Rosso M.-N."/>
            <person name="Henrissat B."/>
            <person name="Hibbett D."/>
            <person name="Martinez A.T."/>
            <person name="Grigoriev I.V."/>
        </authorList>
    </citation>
    <scope>NUCLEOTIDE SEQUENCE</scope>
    <source>
        <strain evidence="2">MF-IS2</strain>
    </source>
</reference>
<dbReference type="EMBL" id="MU151372">
    <property type="protein sequence ID" value="KAF9444493.1"/>
    <property type="molecule type" value="Genomic_DNA"/>
</dbReference>
<proteinExistence type="predicted"/>
<keyword evidence="3" id="KW-1185">Reference proteome</keyword>